<name>A0A7Y0BKZ0_9SPHN</name>
<evidence type="ECO:0000259" key="1">
    <source>
        <dbReference type="Pfam" id="PF13439"/>
    </source>
</evidence>
<dbReference type="AlphaFoldDB" id="A0A7Y0BKZ0"/>
<dbReference type="PANTHER" id="PTHR45947:SF3">
    <property type="entry name" value="SULFOQUINOVOSYL TRANSFERASE SQD2"/>
    <property type="match status" value="1"/>
</dbReference>
<dbReference type="InterPro" id="IPR028098">
    <property type="entry name" value="Glyco_trans_4-like_N"/>
</dbReference>
<organism evidence="2 3">
    <name type="scientific">Novosphingobium olei</name>
    <dbReference type="NCBI Taxonomy" id="2728851"/>
    <lineage>
        <taxon>Bacteria</taxon>
        <taxon>Pseudomonadati</taxon>
        <taxon>Pseudomonadota</taxon>
        <taxon>Alphaproteobacteria</taxon>
        <taxon>Sphingomonadales</taxon>
        <taxon>Sphingomonadaceae</taxon>
        <taxon>Novosphingobium</taxon>
    </lineage>
</organism>
<feature type="domain" description="Glycosyltransferase subfamily 4-like N-terminal" evidence="1">
    <location>
        <begin position="13"/>
        <end position="170"/>
    </location>
</feature>
<dbReference type="GO" id="GO:0016757">
    <property type="term" value="F:glycosyltransferase activity"/>
    <property type="evidence" value="ECO:0007669"/>
    <property type="project" value="UniProtKB-ARBA"/>
</dbReference>
<proteinExistence type="predicted"/>
<keyword evidence="2" id="KW-0808">Transferase</keyword>
<dbReference type="InterPro" id="IPR050194">
    <property type="entry name" value="Glycosyltransferase_grp1"/>
</dbReference>
<protein>
    <submittedName>
        <fullName evidence="2">Glycosyltransferase family 4 protein</fullName>
    </submittedName>
</protein>
<reference evidence="2 3" key="1">
    <citation type="submission" date="2020-04" db="EMBL/GenBank/DDBJ databases">
        <title>Novosphingobium sp. TW-4 isolated from soil.</title>
        <authorList>
            <person name="Dahal R.H."/>
            <person name="Chaudhary D.K."/>
        </authorList>
    </citation>
    <scope>NUCLEOTIDE SEQUENCE [LARGE SCALE GENOMIC DNA]</scope>
    <source>
        <strain evidence="2 3">TW-4</strain>
    </source>
</reference>
<accession>A0A7Y0BKZ0</accession>
<dbReference type="Pfam" id="PF13692">
    <property type="entry name" value="Glyco_trans_1_4"/>
    <property type="match status" value="1"/>
</dbReference>
<dbReference type="Gene3D" id="3.40.50.2000">
    <property type="entry name" value="Glycogen Phosphorylase B"/>
    <property type="match status" value="2"/>
</dbReference>
<evidence type="ECO:0000313" key="3">
    <source>
        <dbReference type="Proteomes" id="UP000583556"/>
    </source>
</evidence>
<keyword evidence="3" id="KW-1185">Reference proteome</keyword>
<dbReference type="PANTHER" id="PTHR45947">
    <property type="entry name" value="SULFOQUINOVOSYL TRANSFERASE SQD2"/>
    <property type="match status" value="1"/>
</dbReference>
<dbReference type="EMBL" id="JABBGM010000001">
    <property type="protein sequence ID" value="NML92312.1"/>
    <property type="molecule type" value="Genomic_DNA"/>
</dbReference>
<comment type="caution">
    <text evidence="2">The sequence shown here is derived from an EMBL/GenBank/DDBJ whole genome shotgun (WGS) entry which is preliminary data.</text>
</comment>
<dbReference type="SUPFAM" id="SSF53756">
    <property type="entry name" value="UDP-Glycosyltransferase/glycogen phosphorylase"/>
    <property type="match status" value="1"/>
</dbReference>
<evidence type="ECO:0000313" key="2">
    <source>
        <dbReference type="EMBL" id="NML92312.1"/>
    </source>
</evidence>
<dbReference type="CDD" id="cd03801">
    <property type="entry name" value="GT4_PimA-like"/>
    <property type="match status" value="1"/>
</dbReference>
<sequence>MRIALIATHHADYAASLAVALAERHDVMLVLSRRNSGRQIRPESLEWLRRRLTLHIVPHHLAPLQPVIAALCARHIARFRPDVVHVQEHPTRSMAQLARLLRGKLPFVTTVHDPLPHSGNDDKAARTFARAYATLRAASDRLIVHGESLVDDLAGTGPRRDRIAVIPHGVLHFGRHGAAMAPTAPDPRRLIFFGRMEAYKGLAELLDANDLWLAQGVPVQLLVAGAGPEATRLAARMAAAPNITRMPGRIEQDELERLVAGSAAAVLPYRDATQSGVIASTYGAGRPVIATRVGALAEAVQDGGLMVPSGDVPALAEAGRRLFEEPDLLQTLERAVHARRTGDLSWADIARRTAELYAAAGAGRA</sequence>
<gene>
    <name evidence="2" type="ORF">HHL27_01335</name>
</gene>
<dbReference type="Pfam" id="PF13439">
    <property type="entry name" value="Glyco_transf_4"/>
    <property type="match status" value="1"/>
</dbReference>
<dbReference type="RefSeq" id="WP_169491571.1">
    <property type="nucleotide sequence ID" value="NZ_JABBGM010000001.1"/>
</dbReference>
<dbReference type="Proteomes" id="UP000583556">
    <property type="component" value="Unassembled WGS sequence"/>
</dbReference>